<sequence length="161" mass="18692">MNKESKYQNILKTIEYSLKVNKNIRYLTLMCEIINLYKENFDYMHWVGFYLEDKDKNLLYLGPYIGNDACEEIPFSRGVCGKAYTNKETQLVEDVHKLPYHIACSSTTNSEIVAPVMENDHCLAVFDIDSDNHAAFDEIDKKYTEKICQLLASQHSIFSQL</sequence>
<dbReference type="InterPro" id="IPR029016">
    <property type="entry name" value="GAF-like_dom_sf"/>
</dbReference>
<dbReference type="GO" id="GO:0005829">
    <property type="term" value="C:cytosol"/>
    <property type="evidence" value="ECO:0007669"/>
    <property type="project" value="TreeGrafter"/>
</dbReference>
<dbReference type="Proteomes" id="UP000593591">
    <property type="component" value="Chromosome"/>
</dbReference>
<name>A0A7M1XI56_9SPIR</name>
<accession>A0A7M1XI56</accession>
<dbReference type="KEGG" id="trc:DYE49_01560"/>
<gene>
    <name evidence="3" type="ORF">DYE49_01560</name>
</gene>
<protein>
    <submittedName>
        <fullName evidence="3">GAF domain-containing protein</fullName>
    </submittedName>
</protein>
<dbReference type="PANTHER" id="PTHR21021">
    <property type="entry name" value="GAF/PUTATIVE CYTOSKELETAL PROTEIN"/>
    <property type="match status" value="1"/>
</dbReference>
<dbReference type="InterPro" id="IPR003018">
    <property type="entry name" value="GAF"/>
</dbReference>
<dbReference type="PANTHER" id="PTHR21021:SF15">
    <property type="entry name" value="FREE METHIONINE-R-SULFOXIDE REDUCTASE"/>
    <property type="match status" value="1"/>
</dbReference>
<evidence type="ECO:0000313" key="3">
    <source>
        <dbReference type="EMBL" id="QOS39209.1"/>
    </source>
</evidence>
<dbReference type="Pfam" id="PF13185">
    <property type="entry name" value="GAF_2"/>
    <property type="match status" value="1"/>
</dbReference>
<comment type="similarity">
    <text evidence="1">Belongs to the free Met sulfoxide reductase family.</text>
</comment>
<evidence type="ECO:0000259" key="2">
    <source>
        <dbReference type="Pfam" id="PF13185"/>
    </source>
</evidence>
<dbReference type="Gene3D" id="3.30.450.40">
    <property type="match status" value="1"/>
</dbReference>
<organism evidence="3 4">
    <name type="scientific">Treponema rectale</name>
    <dbReference type="NCBI Taxonomy" id="744512"/>
    <lineage>
        <taxon>Bacteria</taxon>
        <taxon>Pseudomonadati</taxon>
        <taxon>Spirochaetota</taxon>
        <taxon>Spirochaetia</taxon>
        <taxon>Spirochaetales</taxon>
        <taxon>Treponemataceae</taxon>
        <taxon>Treponema</taxon>
    </lineage>
</organism>
<reference evidence="3 4" key="1">
    <citation type="submission" date="2018-08" db="EMBL/GenBank/DDBJ databases">
        <title>The first complete genome of Treponema rectale (CHPAT), a commensal spirochete of the bovine rectum.</title>
        <authorList>
            <person name="Staton G.J."/>
            <person name="Clegg S.R."/>
            <person name="Carter S.D."/>
            <person name="Radford A.D."/>
            <person name="Darby A."/>
            <person name="Hall N."/>
            <person name="Birtles R.J."/>
            <person name="Evans N.J."/>
        </authorList>
    </citation>
    <scope>NUCLEOTIDE SEQUENCE [LARGE SCALE GENOMIC DNA]</scope>
    <source>
        <strain evidence="3 4">CHPA</strain>
    </source>
</reference>
<dbReference type="InterPro" id="IPR051330">
    <property type="entry name" value="Phosphatase_reg/MetRdx"/>
</dbReference>
<feature type="domain" description="GAF" evidence="2">
    <location>
        <begin position="42"/>
        <end position="152"/>
    </location>
</feature>
<evidence type="ECO:0000313" key="4">
    <source>
        <dbReference type="Proteomes" id="UP000593591"/>
    </source>
</evidence>
<dbReference type="AlphaFoldDB" id="A0A7M1XI56"/>
<evidence type="ECO:0000256" key="1">
    <source>
        <dbReference type="ARBA" id="ARBA00038454"/>
    </source>
</evidence>
<dbReference type="EMBL" id="CP031517">
    <property type="protein sequence ID" value="QOS39209.1"/>
    <property type="molecule type" value="Genomic_DNA"/>
</dbReference>
<dbReference type="GO" id="GO:0033745">
    <property type="term" value="F:L-methionine-(R)-S-oxide reductase activity"/>
    <property type="evidence" value="ECO:0007669"/>
    <property type="project" value="TreeGrafter"/>
</dbReference>
<dbReference type="SUPFAM" id="SSF55781">
    <property type="entry name" value="GAF domain-like"/>
    <property type="match status" value="1"/>
</dbReference>
<proteinExistence type="inferred from homology"/>